<feature type="coiled-coil region" evidence="2">
    <location>
        <begin position="332"/>
        <end position="486"/>
    </location>
</feature>
<sequence length="639" mass="73992">MEEVDKIIIQSLTSIGCNVKPDVTNIGQFDQDLIIESVATLLNLIQRSISPDAEQLPTKLPPSTAVKFRICTRFANICQSLGYKNELGYQTFLYSNEIESRKLLMFLVEKLNKETISSNDENLSGTATKTNKNLNALIAEKTKKLLNKFWIPPYLKSNGLRLDENKSYIKEGAKFESKLDASSIKVSNVTSKSKLQKYDQDYCQNYLKYITEQTIKSNLLASLIQLNTLNRINENSLINVDKKNDLGKNEKEQALNELKKSIKVYVDKVKEVAKEQNNLLTENDLAEIELDSKNLKLKNLFGKGSRFQHSEKLQFTTDDKGKNFTMATNDSEQKKEEEIANLKEKLEKFNENFESLSNEIDKVKNEQISDLEVKKQEQILNNKTLEEKIALKKKTVNLINDAPMNILKLKEEIKMHETKMNNLRKQWDDHKGSLKLRKEALEAEISDQKLRMQQKIDETKQLRTQINELNSDLSSKENFISELSKEMETLVKSESSKSSNRQFYTKRIMEICSNIDRQRKEIDKILIETKSIQKDLNQMTGKLERIFNTTDEVIFKDAKQSETNKIVYKLFISINTEYDKLLDDLEQTSQLDRECRDLEDQVNLESQNKIGDNIQKVMNDLKQIKQENEELLGKLKSKQ</sequence>
<evidence type="ECO:0000256" key="2">
    <source>
        <dbReference type="SAM" id="Coils"/>
    </source>
</evidence>
<feature type="coiled-coil region" evidence="2">
    <location>
        <begin position="588"/>
        <end position="638"/>
    </location>
</feature>
<dbReference type="InterPro" id="IPR008530">
    <property type="entry name" value="CCDC22"/>
</dbReference>
<protein>
    <recommendedName>
        <fullName evidence="7">Coiled-coil domain-containing protein 22 homolog</fullName>
    </recommendedName>
</protein>
<evidence type="ECO:0000256" key="1">
    <source>
        <dbReference type="ARBA" id="ARBA00006438"/>
    </source>
</evidence>
<evidence type="ECO:0000313" key="5">
    <source>
        <dbReference type="EMBL" id="CAF0970764.1"/>
    </source>
</evidence>
<feature type="domain" description="CCDC22 N-terminal" evidence="4">
    <location>
        <begin position="1"/>
        <end position="111"/>
    </location>
</feature>
<comment type="similarity">
    <text evidence="1">Belongs to the CCDC22 family.</text>
</comment>
<evidence type="ECO:0000313" key="6">
    <source>
        <dbReference type="Proteomes" id="UP000663879"/>
    </source>
</evidence>
<name>A0A814EQR1_9BILA</name>
<dbReference type="GO" id="GO:0097602">
    <property type="term" value="F:cullin family protein binding"/>
    <property type="evidence" value="ECO:0007669"/>
    <property type="project" value="TreeGrafter"/>
</dbReference>
<evidence type="ECO:0008006" key="7">
    <source>
        <dbReference type="Google" id="ProtNLM"/>
    </source>
</evidence>
<dbReference type="GO" id="GO:2000060">
    <property type="term" value="P:positive regulation of ubiquitin-dependent protein catabolic process"/>
    <property type="evidence" value="ECO:0007669"/>
    <property type="project" value="TreeGrafter"/>
</dbReference>
<keyword evidence="6" id="KW-1185">Reference proteome</keyword>
<organism evidence="5 6">
    <name type="scientific">Brachionus calyciflorus</name>
    <dbReference type="NCBI Taxonomy" id="104777"/>
    <lineage>
        <taxon>Eukaryota</taxon>
        <taxon>Metazoa</taxon>
        <taxon>Spiralia</taxon>
        <taxon>Gnathifera</taxon>
        <taxon>Rotifera</taxon>
        <taxon>Eurotatoria</taxon>
        <taxon>Monogononta</taxon>
        <taxon>Pseudotrocha</taxon>
        <taxon>Ploima</taxon>
        <taxon>Brachionidae</taxon>
        <taxon>Brachionus</taxon>
    </lineage>
</organism>
<accession>A0A814EQR1</accession>
<dbReference type="OrthoDB" id="10266736at2759"/>
<gene>
    <name evidence="5" type="ORF">OXX778_LOCUS14905</name>
</gene>
<proteinExistence type="inferred from homology"/>
<feature type="coiled-coil region" evidence="2">
    <location>
        <begin position="248"/>
        <end position="275"/>
    </location>
</feature>
<dbReference type="PANTHER" id="PTHR15668">
    <property type="entry name" value="JM1 PROTEIN"/>
    <property type="match status" value="1"/>
</dbReference>
<dbReference type="Proteomes" id="UP000663879">
    <property type="component" value="Unassembled WGS sequence"/>
</dbReference>
<feature type="domain" description="CCDC22 coiled-coil" evidence="3">
    <location>
        <begin position="138"/>
        <end position="607"/>
    </location>
</feature>
<dbReference type="InterPro" id="IPR048348">
    <property type="entry name" value="CCDC22_CC"/>
</dbReference>
<reference evidence="5" key="1">
    <citation type="submission" date="2021-02" db="EMBL/GenBank/DDBJ databases">
        <authorList>
            <person name="Nowell W R."/>
        </authorList>
    </citation>
    <scope>NUCLEOTIDE SEQUENCE</scope>
    <source>
        <strain evidence="5">Ploen Becks lab</strain>
    </source>
</reference>
<dbReference type="Pfam" id="PF21674">
    <property type="entry name" value="CCDC22_N"/>
    <property type="match status" value="1"/>
</dbReference>
<dbReference type="PANTHER" id="PTHR15668:SF4">
    <property type="entry name" value="COILED-COIL DOMAIN-CONTAINING PROTEIN 22"/>
    <property type="match status" value="1"/>
</dbReference>
<dbReference type="EMBL" id="CAJNOC010003168">
    <property type="protein sequence ID" value="CAF0970764.1"/>
    <property type="molecule type" value="Genomic_DNA"/>
</dbReference>
<keyword evidence="2" id="KW-0175">Coiled coil</keyword>
<dbReference type="AlphaFoldDB" id="A0A814EQR1"/>
<evidence type="ECO:0000259" key="4">
    <source>
        <dbReference type="Pfam" id="PF21674"/>
    </source>
</evidence>
<evidence type="ECO:0000259" key="3">
    <source>
        <dbReference type="Pfam" id="PF05667"/>
    </source>
</evidence>
<comment type="caution">
    <text evidence="5">The sequence shown here is derived from an EMBL/GenBank/DDBJ whole genome shotgun (WGS) entry which is preliminary data.</text>
</comment>
<dbReference type="Pfam" id="PF05667">
    <property type="entry name" value="CCDC22_CC"/>
    <property type="match status" value="1"/>
</dbReference>
<dbReference type="PROSITE" id="PS51257">
    <property type="entry name" value="PROKAR_LIPOPROTEIN"/>
    <property type="match status" value="1"/>
</dbReference>
<dbReference type="InterPro" id="IPR048349">
    <property type="entry name" value="CCDC22_N"/>
</dbReference>